<dbReference type="AlphaFoldDB" id="A0A1G4G4U3"/>
<dbReference type="KEGG" id="pmuc:ING2E5A_0639"/>
<evidence type="ECO:0000259" key="1">
    <source>
        <dbReference type="Pfam" id="PF01370"/>
    </source>
</evidence>
<protein>
    <recommendedName>
        <fullName evidence="1">NAD-dependent epimerase/dehydratase domain-containing protein</fullName>
    </recommendedName>
</protein>
<proteinExistence type="predicted"/>
<evidence type="ECO:0000313" key="2">
    <source>
        <dbReference type="EMBL" id="SCM55925.1"/>
    </source>
</evidence>
<dbReference type="STRING" id="1642646.ING2E5A_0639"/>
<keyword evidence="3" id="KW-1185">Reference proteome</keyword>
<name>A0A1G4G4U3_9BACT</name>
<feature type="domain" description="NAD-dependent epimerase/dehydratase" evidence="1">
    <location>
        <begin position="6"/>
        <end position="225"/>
    </location>
</feature>
<accession>A0A1G4G4U3</accession>
<dbReference type="PANTHER" id="PTHR43245">
    <property type="entry name" value="BIFUNCTIONAL POLYMYXIN RESISTANCE PROTEIN ARNA"/>
    <property type="match status" value="1"/>
</dbReference>
<dbReference type="InterPro" id="IPR001509">
    <property type="entry name" value="Epimerase_deHydtase"/>
</dbReference>
<reference evidence="2 3" key="1">
    <citation type="submission" date="2016-08" db="EMBL/GenBank/DDBJ databases">
        <authorList>
            <person name="Seilhamer J.J."/>
        </authorList>
    </citation>
    <scope>NUCLEOTIDE SEQUENCE [LARGE SCALE GENOMIC DNA]</scope>
    <source>
        <strain evidence="2">ING2-E5A</strain>
    </source>
</reference>
<dbReference type="SUPFAM" id="SSF51735">
    <property type="entry name" value="NAD(P)-binding Rossmann-fold domains"/>
    <property type="match status" value="1"/>
</dbReference>
<dbReference type="EMBL" id="LT608328">
    <property type="protein sequence ID" value="SCM55925.1"/>
    <property type="molecule type" value="Genomic_DNA"/>
</dbReference>
<organism evidence="2 3">
    <name type="scientific">Petrimonas mucosa</name>
    <dbReference type="NCBI Taxonomy" id="1642646"/>
    <lineage>
        <taxon>Bacteria</taxon>
        <taxon>Pseudomonadati</taxon>
        <taxon>Bacteroidota</taxon>
        <taxon>Bacteroidia</taxon>
        <taxon>Bacteroidales</taxon>
        <taxon>Dysgonomonadaceae</taxon>
        <taxon>Petrimonas</taxon>
    </lineage>
</organism>
<dbReference type="Gene3D" id="3.40.50.720">
    <property type="entry name" value="NAD(P)-binding Rossmann-like Domain"/>
    <property type="match status" value="1"/>
</dbReference>
<dbReference type="InterPro" id="IPR036291">
    <property type="entry name" value="NAD(P)-bd_dom_sf"/>
</dbReference>
<sequence>MEQKRILITGASGFIGSTAVDKALQLGYETWAGIRASSSRTYLQDERIKFIDLNYGDKEKLKGQLLEFAGKYGRFHHIVHNAGITKARHKADFDRVNHEQVRNFVDALIETDTLPDQFIFMSSLSIMGAGDEANYTPFRHDALPNPNTAYGKSKLKTENYLKGLPDFPYLILRPTGVYGPRDRDYLILMKAVKRGLSVGVGFRKQILTFIHAEDLVKVVFRCIERGIIRKEYFVADGENYTGSEFNAIVQQALQKRHLFRITLPLWLVKPAALLSETFAGLTGRTSTFNTDKYRIMKQRNWSCDITPLQHDLDFQPTYRLKEGVEATVKWYREKGWL</sequence>
<gene>
    <name evidence="2" type="ORF">ING2E5A_0639</name>
</gene>
<dbReference type="Proteomes" id="UP000178485">
    <property type="component" value="Chromosome i"/>
</dbReference>
<evidence type="ECO:0000313" key="3">
    <source>
        <dbReference type="Proteomes" id="UP000178485"/>
    </source>
</evidence>
<dbReference type="Pfam" id="PF01370">
    <property type="entry name" value="Epimerase"/>
    <property type="match status" value="1"/>
</dbReference>
<dbReference type="PANTHER" id="PTHR43245:SF58">
    <property type="entry name" value="BLL5923 PROTEIN"/>
    <property type="match status" value="1"/>
</dbReference>
<dbReference type="RefSeq" id="WP_071136143.1">
    <property type="nucleotide sequence ID" value="NZ_DUQN01000048.1"/>
</dbReference>
<dbReference type="InterPro" id="IPR050177">
    <property type="entry name" value="Lipid_A_modif_metabolic_enz"/>
</dbReference>